<evidence type="ECO:0000313" key="4">
    <source>
        <dbReference type="EMBL" id="QIG80407.1"/>
    </source>
</evidence>
<dbReference type="SUPFAM" id="SSF81324">
    <property type="entry name" value="Voltage-gated potassium channels"/>
    <property type="match status" value="1"/>
</dbReference>
<dbReference type="Gene3D" id="1.10.287.70">
    <property type="match status" value="1"/>
</dbReference>
<dbReference type="InterPro" id="IPR036291">
    <property type="entry name" value="NAD(P)-bd_dom_sf"/>
</dbReference>
<keyword evidence="2" id="KW-0472">Membrane</keyword>
<organism evidence="4 5">
    <name type="scientific">Stakelama tenebrarum</name>
    <dbReference type="NCBI Taxonomy" id="2711215"/>
    <lineage>
        <taxon>Bacteria</taxon>
        <taxon>Pseudomonadati</taxon>
        <taxon>Pseudomonadota</taxon>
        <taxon>Alphaproteobacteria</taxon>
        <taxon>Sphingomonadales</taxon>
        <taxon>Sphingomonadaceae</taxon>
        <taxon>Stakelama</taxon>
    </lineage>
</organism>
<keyword evidence="4" id="KW-0813">Transport</keyword>
<dbReference type="GO" id="GO:0034220">
    <property type="term" value="P:monoatomic ion transmembrane transport"/>
    <property type="evidence" value="ECO:0007669"/>
    <property type="project" value="UniProtKB-KW"/>
</dbReference>
<protein>
    <submittedName>
        <fullName evidence="4">Potassium channel family protein</fullName>
    </submittedName>
</protein>
<accession>A0A6G6Y6I5</accession>
<dbReference type="PANTHER" id="PTHR43833">
    <property type="entry name" value="POTASSIUM CHANNEL PROTEIN 2-RELATED-RELATED"/>
    <property type="match status" value="1"/>
</dbReference>
<dbReference type="Pfam" id="PF02254">
    <property type="entry name" value="TrkA_N"/>
    <property type="match status" value="1"/>
</dbReference>
<dbReference type="InterPro" id="IPR003148">
    <property type="entry name" value="RCK_N"/>
</dbReference>
<comment type="subcellular location">
    <subcellularLocation>
        <location evidence="1">Cell membrane</location>
        <topology evidence="1">Multi-pass membrane protein</topology>
    </subcellularLocation>
</comment>
<dbReference type="KEGG" id="spzr:G5C33_11885"/>
<gene>
    <name evidence="4" type="ORF">G5C33_11885</name>
</gene>
<keyword evidence="5" id="KW-1185">Reference proteome</keyword>
<dbReference type="InterPro" id="IPR013099">
    <property type="entry name" value="K_chnl_dom"/>
</dbReference>
<keyword evidence="2" id="KW-1133">Transmembrane helix</keyword>
<sequence length="356" mass="38694">MSKPRIPTTLHRRSRMPVWLSIGWRVGGVLALLALAVGVHYFDREGLRDTYDGDVSFLDIIYFTAISITTTGYGDIAPVTERARMFDALVVTPIRIFVVLLFVGTTYNFLLQRTWDKWRMAHIQRNLHDHYVVCGFGKTGSDAVDELIARGVSAQDIVVIDDNTDSLAKAEACGCTILQGDATRDSVLEDVKIDRARALIVSAGRDDTSILITLTARHLSKKVPISVTVKADDNETPARAAGATTVINPVSFAGLLLAGSCTGPHIADYMMDLASITGRIALGERTVKPEEIGKPLSQIATGMGMRIYRGGKPYSYWEDEAQTLQTGDVIVEIVPQGMAKARRTAVPDAVSPESGS</sequence>
<dbReference type="Pfam" id="PF07885">
    <property type="entry name" value="Ion_trans_2"/>
    <property type="match status" value="1"/>
</dbReference>
<reference evidence="4 5" key="1">
    <citation type="submission" date="2020-02" db="EMBL/GenBank/DDBJ databases">
        <authorList>
            <person name="Zheng R.K."/>
            <person name="Sun C.M."/>
        </authorList>
    </citation>
    <scope>NUCLEOTIDE SEQUENCE [LARGE SCALE GENOMIC DNA]</scope>
    <source>
        <strain evidence="5">zrk23</strain>
    </source>
</reference>
<keyword evidence="4" id="KW-0406">Ion transport</keyword>
<dbReference type="GO" id="GO:0005886">
    <property type="term" value="C:plasma membrane"/>
    <property type="evidence" value="ECO:0007669"/>
    <property type="project" value="UniProtKB-SubCell"/>
</dbReference>
<evidence type="ECO:0000256" key="1">
    <source>
        <dbReference type="ARBA" id="ARBA00004651"/>
    </source>
</evidence>
<name>A0A6G6Y6I5_9SPHN</name>
<dbReference type="PANTHER" id="PTHR43833:SF9">
    <property type="entry name" value="POTASSIUM CHANNEL PROTEIN YUGO-RELATED"/>
    <property type="match status" value="1"/>
</dbReference>
<dbReference type="PROSITE" id="PS51201">
    <property type="entry name" value="RCK_N"/>
    <property type="match status" value="1"/>
</dbReference>
<feature type="transmembrane region" description="Helical" evidence="2">
    <location>
        <begin position="88"/>
        <end position="110"/>
    </location>
</feature>
<evidence type="ECO:0000256" key="2">
    <source>
        <dbReference type="SAM" id="Phobius"/>
    </source>
</evidence>
<dbReference type="InterPro" id="IPR050721">
    <property type="entry name" value="Trk_Ktr_HKT_K-transport"/>
</dbReference>
<feature type="domain" description="RCK N-terminal" evidence="3">
    <location>
        <begin position="128"/>
        <end position="248"/>
    </location>
</feature>
<dbReference type="GO" id="GO:0006813">
    <property type="term" value="P:potassium ion transport"/>
    <property type="evidence" value="ECO:0007669"/>
    <property type="project" value="InterPro"/>
</dbReference>
<evidence type="ECO:0000259" key="3">
    <source>
        <dbReference type="PROSITE" id="PS51201"/>
    </source>
</evidence>
<keyword evidence="2" id="KW-0812">Transmembrane</keyword>
<keyword evidence="4" id="KW-0407">Ion channel</keyword>
<dbReference type="EMBL" id="CP049109">
    <property type="protein sequence ID" value="QIG80407.1"/>
    <property type="molecule type" value="Genomic_DNA"/>
</dbReference>
<dbReference type="SUPFAM" id="SSF51735">
    <property type="entry name" value="NAD(P)-binding Rossmann-fold domains"/>
    <property type="match status" value="1"/>
</dbReference>
<dbReference type="Gene3D" id="3.40.50.720">
    <property type="entry name" value="NAD(P)-binding Rossmann-like Domain"/>
    <property type="match status" value="1"/>
</dbReference>
<evidence type="ECO:0000313" key="5">
    <source>
        <dbReference type="Proteomes" id="UP000501568"/>
    </source>
</evidence>
<dbReference type="AlphaFoldDB" id="A0A6G6Y6I5"/>
<proteinExistence type="predicted"/>
<dbReference type="Proteomes" id="UP000501568">
    <property type="component" value="Chromosome"/>
</dbReference>
<feature type="transmembrane region" description="Helical" evidence="2">
    <location>
        <begin position="21"/>
        <end position="42"/>
    </location>
</feature>